<evidence type="ECO:0000256" key="2">
    <source>
        <dbReference type="PROSITE-ProRule" id="PRU00169"/>
    </source>
</evidence>
<dbReference type="InterPro" id="IPR050595">
    <property type="entry name" value="Bact_response_regulator"/>
</dbReference>
<keyword evidence="1 2" id="KW-0597">Phosphoprotein</keyword>
<evidence type="ECO:0000313" key="4">
    <source>
        <dbReference type="EMBL" id="GAA0858557.1"/>
    </source>
</evidence>
<feature type="domain" description="Response regulatory" evidence="3">
    <location>
        <begin position="3"/>
        <end position="121"/>
    </location>
</feature>
<comment type="caution">
    <text evidence="4">The sequence shown here is derived from an EMBL/GenBank/DDBJ whole genome shotgun (WGS) entry which is preliminary data.</text>
</comment>
<accession>A0ABP3X2V1</accession>
<dbReference type="Pfam" id="PF00072">
    <property type="entry name" value="Response_reg"/>
    <property type="match status" value="1"/>
</dbReference>
<dbReference type="InterPro" id="IPR001789">
    <property type="entry name" value="Sig_transdc_resp-reg_receiver"/>
</dbReference>
<dbReference type="PANTHER" id="PTHR44591">
    <property type="entry name" value="STRESS RESPONSE REGULATOR PROTEIN 1"/>
    <property type="match status" value="1"/>
</dbReference>
<dbReference type="CDD" id="cd00156">
    <property type="entry name" value="REC"/>
    <property type="match status" value="1"/>
</dbReference>
<evidence type="ECO:0000313" key="5">
    <source>
        <dbReference type="Proteomes" id="UP001500359"/>
    </source>
</evidence>
<dbReference type="PANTHER" id="PTHR44591:SF3">
    <property type="entry name" value="RESPONSE REGULATORY DOMAIN-CONTAINING PROTEIN"/>
    <property type="match status" value="1"/>
</dbReference>
<dbReference type="SMART" id="SM00448">
    <property type="entry name" value="REC"/>
    <property type="match status" value="1"/>
</dbReference>
<proteinExistence type="predicted"/>
<dbReference type="Gene3D" id="3.40.50.2300">
    <property type="match status" value="1"/>
</dbReference>
<keyword evidence="5" id="KW-1185">Reference proteome</keyword>
<evidence type="ECO:0000259" key="3">
    <source>
        <dbReference type="PROSITE" id="PS50110"/>
    </source>
</evidence>
<name>A0ABP3X2V1_9ALTE</name>
<gene>
    <name evidence="4" type="ORF">GCM10009114_28600</name>
</gene>
<dbReference type="PROSITE" id="PS50110">
    <property type="entry name" value="RESPONSE_REGULATORY"/>
    <property type="match status" value="1"/>
</dbReference>
<reference evidence="5" key="1">
    <citation type="journal article" date="2019" name="Int. J. Syst. Evol. Microbiol.">
        <title>The Global Catalogue of Microorganisms (GCM) 10K type strain sequencing project: providing services to taxonomists for standard genome sequencing and annotation.</title>
        <authorList>
            <consortium name="The Broad Institute Genomics Platform"/>
            <consortium name="The Broad Institute Genome Sequencing Center for Infectious Disease"/>
            <person name="Wu L."/>
            <person name="Ma J."/>
        </authorList>
    </citation>
    <scope>NUCLEOTIDE SEQUENCE [LARGE SCALE GENOMIC DNA]</scope>
    <source>
        <strain evidence="5">JCM 15896</strain>
    </source>
</reference>
<evidence type="ECO:0000256" key="1">
    <source>
        <dbReference type="ARBA" id="ARBA00022553"/>
    </source>
</evidence>
<feature type="modified residue" description="4-aspartylphosphate" evidence="2">
    <location>
        <position position="56"/>
    </location>
</feature>
<organism evidence="4 5">
    <name type="scientific">Aliiglaciecola litoralis</name>
    <dbReference type="NCBI Taxonomy" id="582857"/>
    <lineage>
        <taxon>Bacteria</taxon>
        <taxon>Pseudomonadati</taxon>
        <taxon>Pseudomonadota</taxon>
        <taxon>Gammaproteobacteria</taxon>
        <taxon>Alteromonadales</taxon>
        <taxon>Alteromonadaceae</taxon>
        <taxon>Aliiglaciecola</taxon>
    </lineage>
</organism>
<dbReference type="RefSeq" id="WP_343861145.1">
    <property type="nucleotide sequence ID" value="NZ_BAAAFD010000009.1"/>
</dbReference>
<dbReference type="EMBL" id="BAAAFD010000009">
    <property type="protein sequence ID" value="GAA0858557.1"/>
    <property type="molecule type" value="Genomic_DNA"/>
</dbReference>
<dbReference type="Proteomes" id="UP001500359">
    <property type="component" value="Unassembled WGS sequence"/>
</dbReference>
<protein>
    <recommendedName>
        <fullName evidence="3">Response regulatory domain-containing protein</fullName>
    </recommendedName>
</protein>
<sequence>MHNILVIDDDVITLELLQLILDEFIEGEVCTMSNSSEAIRYIEKDGLEGTDLVICDWQMPEHDGLEVLAAIRKKNQQVPFLLLTGNATRDLVIAARKAKVSDFIAKPFKNYDLTEKVKRLLDA</sequence>
<dbReference type="InterPro" id="IPR011006">
    <property type="entry name" value="CheY-like_superfamily"/>
</dbReference>
<dbReference type="SUPFAM" id="SSF52172">
    <property type="entry name" value="CheY-like"/>
    <property type="match status" value="1"/>
</dbReference>